<reference evidence="1 2" key="1">
    <citation type="submission" date="2017-04" db="EMBL/GenBank/DDBJ databases">
        <title>Genome sequencing of [Candida] sorbophila.</title>
        <authorList>
            <person name="Ahn J.O."/>
        </authorList>
    </citation>
    <scope>NUCLEOTIDE SEQUENCE [LARGE SCALE GENOMIC DNA]</scope>
    <source>
        <strain evidence="1 2">DS02</strain>
    </source>
</reference>
<dbReference type="RefSeq" id="XP_024665384.1">
    <property type="nucleotide sequence ID" value="XM_024809616.1"/>
</dbReference>
<dbReference type="AlphaFoldDB" id="A0A2T0FKD8"/>
<dbReference type="GeneID" id="36516807"/>
<dbReference type="InterPro" id="IPR023674">
    <property type="entry name" value="Ribosomal_uL1-like"/>
</dbReference>
<organism evidence="1 2">
    <name type="scientific">Wickerhamiella sorbophila</name>
    <dbReference type="NCBI Taxonomy" id="45607"/>
    <lineage>
        <taxon>Eukaryota</taxon>
        <taxon>Fungi</taxon>
        <taxon>Dikarya</taxon>
        <taxon>Ascomycota</taxon>
        <taxon>Saccharomycotina</taxon>
        <taxon>Dipodascomycetes</taxon>
        <taxon>Dipodascales</taxon>
        <taxon>Trichomonascaceae</taxon>
        <taxon>Wickerhamiella</taxon>
    </lineage>
</organism>
<dbReference type="Proteomes" id="UP000238350">
    <property type="component" value="Unassembled WGS sequence"/>
</dbReference>
<dbReference type="Pfam" id="PF00687">
    <property type="entry name" value="Ribosomal_L1"/>
    <property type="match status" value="1"/>
</dbReference>
<name>A0A2T0FKD8_9ASCO</name>
<evidence type="ECO:0000313" key="2">
    <source>
        <dbReference type="Proteomes" id="UP000238350"/>
    </source>
</evidence>
<sequence length="218" mass="24926">MTRPLLALLDETERHPKLEGPIYLGIIFKKDPVANYQEHAMLIPLPHRTRRSDEEMICVVVKDPQHAWQTKFGENKLTATLFDEVTGVGKLRRRLKSKKAIESFGETFTKIFVQDKVAKPLSEVLGTSYFKRAKHLPIPIQLDEALDPRKVQYQVRQGTKCAQLVLKPSTFASVRVGHTKMDAEKTQQNIDAARKFVLKRYPDAKLHIKTPESMSLPL</sequence>
<dbReference type="InterPro" id="IPR028364">
    <property type="entry name" value="Ribosomal_uL1/biogenesis"/>
</dbReference>
<evidence type="ECO:0000313" key="1">
    <source>
        <dbReference type="EMBL" id="PRT55439.1"/>
    </source>
</evidence>
<comment type="caution">
    <text evidence="1">The sequence shown here is derived from an EMBL/GenBank/DDBJ whole genome shotgun (WGS) entry which is preliminary data.</text>
</comment>
<proteinExistence type="predicted"/>
<gene>
    <name evidence="1" type="ORF">B9G98_03059</name>
</gene>
<accession>A0A2T0FKD8</accession>
<protein>
    <submittedName>
        <fullName evidence="1">Ribosome biogenesis protein UTP30</fullName>
    </submittedName>
</protein>
<dbReference type="SUPFAM" id="SSF56808">
    <property type="entry name" value="Ribosomal protein L1"/>
    <property type="match status" value="1"/>
</dbReference>
<dbReference type="OrthoDB" id="10251727at2759"/>
<dbReference type="EMBL" id="NDIQ01000021">
    <property type="protein sequence ID" value="PRT55439.1"/>
    <property type="molecule type" value="Genomic_DNA"/>
</dbReference>
<dbReference type="STRING" id="45607.A0A2T0FKD8"/>
<keyword evidence="2" id="KW-1185">Reference proteome</keyword>